<dbReference type="SUPFAM" id="SSF57783">
    <property type="entry name" value="Zinc beta-ribbon"/>
    <property type="match status" value="1"/>
</dbReference>
<dbReference type="PROSITE" id="PS50880">
    <property type="entry name" value="TOPRIM"/>
    <property type="match status" value="1"/>
</dbReference>
<dbReference type="Pfam" id="PF13155">
    <property type="entry name" value="Toprim_2"/>
    <property type="match status" value="1"/>
</dbReference>
<evidence type="ECO:0000256" key="1">
    <source>
        <dbReference type="ARBA" id="ARBA00022478"/>
    </source>
</evidence>
<organism evidence="16 17">
    <name type="scientific">Candidatus Yanofskybacteria bacterium GW2011_GWC2_41_9</name>
    <dbReference type="NCBI Taxonomy" id="1619029"/>
    <lineage>
        <taxon>Bacteria</taxon>
        <taxon>Candidatus Yanofskyibacteriota</taxon>
    </lineage>
</organism>
<comment type="function">
    <text evidence="12 13">RNA polymerase that catalyzes the synthesis of short RNA molecules used as primers for DNA polymerase during DNA replication.</text>
</comment>
<feature type="domain" description="Toprim" evidence="15">
    <location>
        <begin position="254"/>
        <end position="335"/>
    </location>
</feature>
<dbReference type="HAMAP" id="MF_00974">
    <property type="entry name" value="DNA_primase_DnaG"/>
    <property type="match status" value="1"/>
</dbReference>
<dbReference type="InterPro" id="IPR002694">
    <property type="entry name" value="Znf_CHC2"/>
</dbReference>
<evidence type="ECO:0000256" key="11">
    <source>
        <dbReference type="ARBA" id="ARBA00023163"/>
    </source>
</evidence>
<keyword evidence="8 12" id="KW-0862">Zinc</keyword>
<reference evidence="16 17" key="1">
    <citation type="journal article" date="2015" name="Nature">
        <title>rRNA introns, odd ribosomes, and small enigmatic genomes across a large radiation of phyla.</title>
        <authorList>
            <person name="Brown C.T."/>
            <person name="Hug L.A."/>
            <person name="Thomas B.C."/>
            <person name="Sharon I."/>
            <person name="Castelle C.J."/>
            <person name="Singh A."/>
            <person name="Wilkins M.J."/>
            <person name="Williams K.H."/>
            <person name="Banfield J.F."/>
        </authorList>
    </citation>
    <scope>NUCLEOTIDE SEQUENCE [LARGE SCALE GENOMIC DNA]</scope>
</reference>
<evidence type="ECO:0000256" key="6">
    <source>
        <dbReference type="ARBA" id="ARBA00022723"/>
    </source>
</evidence>
<evidence type="ECO:0000256" key="13">
    <source>
        <dbReference type="PIRNR" id="PIRNR002811"/>
    </source>
</evidence>
<keyword evidence="4 12" id="KW-0548">Nucleotidyltransferase</keyword>
<dbReference type="GO" id="GO:0003677">
    <property type="term" value="F:DNA binding"/>
    <property type="evidence" value="ECO:0007669"/>
    <property type="project" value="UniProtKB-KW"/>
</dbReference>
<evidence type="ECO:0000256" key="2">
    <source>
        <dbReference type="ARBA" id="ARBA00022515"/>
    </source>
</evidence>
<feature type="zinc finger region" description="CHC2-type" evidence="12 14">
    <location>
        <begin position="35"/>
        <end position="59"/>
    </location>
</feature>
<dbReference type="PANTHER" id="PTHR30313:SF2">
    <property type="entry name" value="DNA PRIMASE"/>
    <property type="match status" value="1"/>
</dbReference>
<dbReference type="EMBL" id="LCCE01000021">
    <property type="protein sequence ID" value="KKS26657.1"/>
    <property type="molecule type" value="Genomic_DNA"/>
</dbReference>
<comment type="similarity">
    <text evidence="12 13">Belongs to the DnaG primase family.</text>
</comment>
<comment type="catalytic activity">
    <reaction evidence="12">
        <text>ssDNA + n NTP = ssDNA/pppN(pN)n-1 hybrid + (n-1) diphosphate.</text>
        <dbReference type="EC" id="2.7.7.101"/>
    </reaction>
</comment>
<dbReference type="EC" id="2.7.7.101" evidence="12"/>
<dbReference type="Pfam" id="PF01807">
    <property type="entry name" value="Zn_ribbon_DnaG"/>
    <property type="match status" value="1"/>
</dbReference>
<dbReference type="InterPro" id="IPR006171">
    <property type="entry name" value="TOPRIM_dom"/>
</dbReference>
<proteinExistence type="inferred from homology"/>
<dbReference type="Gene3D" id="3.90.980.10">
    <property type="entry name" value="DNA primase, catalytic core, N-terminal domain"/>
    <property type="match status" value="1"/>
</dbReference>
<evidence type="ECO:0000313" key="17">
    <source>
        <dbReference type="Proteomes" id="UP000033859"/>
    </source>
</evidence>
<dbReference type="AlphaFoldDB" id="A0A0G0XQH5"/>
<evidence type="ECO:0000256" key="9">
    <source>
        <dbReference type="ARBA" id="ARBA00022842"/>
    </source>
</evidence>
<dbReference type="GO" id="GO:0000428">
    <property type="term" value="C:DNA-directed RNA polymerase complex"/>
    <property type="evidence" value="ECO:0007669"/>
    <property type="project" value="UniProtKB-KW"/>
</dbReference>
<keyword evidence="9" id="KW-0460">Magnesium</keyword>
<evidence type="ECO:0000256" key="7">
    <source>
        <dbReference type="ARBA" id="ARBA00022771"/>
    </source>
</evidence>
<dbReference type="GO" id="GO:0003899">
    <property type="term" value="F:DNA-directed RNA polymerase activity"/>
    <property type="evidence" value="ECO:0007669"/>
    <property type="project" value="UniProtKB-UniRule"/>
</dbReference>
<evidence type="ECO:0000259" key="15">
    <source>
        <dbReference type="PROSITE" id="PS50880"/>
    </source>
</evidence>
<dbReference type="CDD" id="cd03364">
    <property type="entry name" value="TOPRIM_DnaG_primases"/>
    <property type="match status" value="1"/>
</dbReference>
<keyword evidence="1 12" id="KW-0240">DNA-directed RNA polymerase</keyword>
<keyword evidence="10 12" id="KW-0238">DNA-binding</keyword>
<dbReference type="Proteomes" id="UP000033859">
    <property type="component" value="Unassembled WGS sequence"/>
</dbReference>
<dbReference type="InterPro" id="IPR006295">
    <property type="entry name" value="DNA_primase_DnaG"/>
</dbReference>
<dbReference type="PIRSF" id="PIRSF002811">
    <property type="entry name" value="DnaG"/>
    <property type="match status" value="1"/>
</dbReference>
<dbReference type="InterPro" id="IPR037068">
    <property type="entry name" value="DNA_primase_core_N_sf"/>
</dbReference>
<evidence type="ECO:0000256" key="8">
    <source>
        <dbReference type="ARBA" id="ARBA00022833"/>
    </source>
</evidence>
<dbReference type="InterPro" id="IPR036977">
    <property type="entry name" value="DNA_primase_Znf_CHC2"/>
</dbReference>
<dbReference type="Gene3D" id="3.90.580.10">
    <property type="entry name" value="Zinc finger, CHC2-type domain"/>
    <property type="match status" value="1"/>
</dbReference>
<protein>
    <recommendedName>
        <fullName evidence="12 13">DNA primase</fullName>
        <ecNumber evidence="12">2.7.7.101</ecNumber>
    </recommendedName>
</protein>
<comment type="subunit">
    <text evidence="12">Monomer. Interacts with DnaB.</text>
</comment>
<evidence type="ECO:0000256" key="10">
    <source>
        <dbReference type="ARBA" id="ARBA00023125"/>
    </source>
</evidence>
<name>A0A0G0XQH5_9BACT</name>
<comment type="domain">
    <text evidence="12">Contains an N-terminal zinc-binding domain, a central core domain that contains the primase activity, and a C-terminal DnaB-binding domain.</text>
</comment>
<dbReference type="PANTHER" id="PTHR30313">
    <property type="entry name" value="DNA PRIMASE"/>
    <property type="match status" value="1"/>
</dbReference>
<keyword evidence="5 12" id="KW-0235">DNA replication</keyword>
<dbReference type="InterPro" id="IPR030846">
    <property type="entry name" value="DnaG_bac"/>
</dbReference>
<evidence type="ECO:0000256" key="4">
    <source>
        <dbReference type="ARBA" id="ARBA00022695"/>
    </source>
</evidence>
<dbReference type="InterPro" id="IPR034151">
    <property type="entry name" value="TOPRIM_DnaG_bac"/>
</dbReference>
<dbReference type="Gene3D" id="3.40.1360.10">
    <property type="match status" value="1"/>
</dbReference>
<dbReference type="InterPro" id="IPR050219">
    <property type="entry name" value="DnaG_primase"/>
</dbReference>
<sequence>MNDNVQQIKEKLNISDVISGYLRLTKAGVNYKALCPFHNEKTPSFMVSPSRQSWHCFGCGIGGDIFTFVEKIEGIEFLDALKMLAEKAGVELEYSDPKARSEKDRMHEICEKAAQFFIASIGNVNSILDYLRKRGLNNETIDEWRIGYAPDSWDALLSYLGKYGYREHEIEKAGLVIKGEKWYDRFRNRLMFPIFDTSGRVVAFSGRTMNEIISSRTEKAETGKYINSPETILYSKSRILYGFDRAKADIRKNDAAILVEGQMDVILPWQDGVRNIIATSGTALTEDQLTIIKRLTSNLIMAFDMDDAGFRATKRGIDLANEQGFNISVLRLESGKDAADFVKDNPGKFQGIIEKSEPIMSYYFKEIFRQFSPDKLEGKKIIALNLLSEIKRLPSVIERSSWIRELGLRLGVSESDLKEEMERLETRMHINGAPSHSASGQNESAAKKTRKEILSERLLALLLKKTEHIAETVKIAAFMPTRDFEFLSAMAYASADKTAGAVSFSDMRSALRSDLRPRLDFLYMLGDFELGKANSDFDLGKEIIFIAKEIEREYYKEILLKIGNEIGKCEANGSNPDSMTKEFQNVSRKLMDLSKK</sequence>
<comment type="cofactor">
    <cofactor evidence="12 13 14">
        <name>Zn(2+)</name>
        <dbReference type="ChEBI" id="CHEBI:29105"/>
    </cofactor>
    <text evidence="12 13 14">Binds 1 zinc ion per monomer.</text>
</comment>
<dbReference type="SMART" id="SM00400">
    <property type="entry name" value="ZnF_CHCC"/>
    <property type="match status" value="1"/>
</dbReference>
<evidence type="ECO:0000256" key="3">
    <source>
        <dbReference type="ARBA" id="ARBA00022679"/>
    </source>
</evidence>
<evidence type="ECO:0000256" key="12">
    <source>
        <dbReference type="HAMAP-Rule" id="MF_00974"/>
    </source>
</evidence>
<dbReference type="NCBIfam" id="TIGR01391">
    <property type="entry name" value="dnaG"/>
    <property type="match status" value="1"/>
</dbReference>
<dbReference type="GO" id="GO:1990077">
    <property type="term" value="C:primosome complex"/>
    <property type="evidence" value="ECO:0007669"/>
    <property type="project" value="UniProtKB-KW"/>
</dbReference>
<dbReference type="InterPro" id="IPR013264">
    <property type="entry name" value="DNAG_N"/>
</dbReference>
<dbReference type="GO" id="GO:0008270">
    <property type="term" value="F:zinc ion binding"/>
    <property type="evidence" value="ECO:0007669"/>
    <property type="project" value="UniProtKB-UniRule"/>
</dbReference>
<dbReference type="FunFam" id="3.90.580.10:FF:000001">
    <property type="entry name" value="DNA primase"/>
    <property type="match status" value="1"/>
</dbReference>
<keyword evidence="11 12" id="KW-0804">Transcription</keyword>
<keyword evidence="3 12" id="KW-0808">Transferase</keyword>
<accession>A0A0G0XQH5</accession>
<dbReference type="SUPFAM" id="SSF56731">
    <property type="entry name" value="DNA primase core"/>
    <property type="match status" value="1"/>
</dbReference>
<dbReference type="SMART" id="SM00493">
    <property type="entry name" value="TOPRIM"/>
    <property type="match status" value="1"/>
</dbReference>
<evidence type="ECO:0000256" key="14">
    <source>
        <dbReference type="PIRSR" id="PIRSR002811-1"/>
    </source>
</evidence>
<comment type="caution">
    <text evidence="16">The sequence shown here is derived from an EMBL/GenBank/DDBJ whole genome shotgun (WGS) entry which is preliminary data.</text>
</comment>
<evidence type="ECO:0000313" key="16">
    <source>
        <dbReference type="EMBL" id="KKS26657.1"/>
    </source>
</evidence>
<gene>
    <name evidence="12" type="primary">dnaG</name>
    <name evidence="16" type="ORF">UU84_C0021G0003</name>
</gene>
<keyword evidence="7 12" id="KW-0863">Zinc-finger</keyword>
<dbReference type="GO" id="GO:0006269">
    <property type="term" value="P:DNA replication, synthesis of primer"/>
    <property type="evidence" value="ECO:0007669"/>
    <property type="project" value="UniProtKB-UniRule"/>
</dbReference>
<dbReference type="PATRIC" id="fig|1619029.3.peg.407"/>
<dbReference type="Pfam" id="PF08275">
    <property type="entry name" value="DNAG_N"/>
    <property type="match status" value="1"/>
</dbReference>
<dbReference type="GO" id="GO:0005737">
    <property type="term" value="C:cytoplasm"/>
    <property type="evidence" value="ECO:0007669"/>
    <property type="project" value="TreeGrafter"/>
</dbReference>
<evidence type="ECO:0000256" key="5">
    <source>
        <dbReference type="ARBA" id="ARBA00022705"/>
    </source>
</evidence>
<keyword evidence="6 12" id="KW-0479">Metal-binding</keyword>
<keyword evidence="2 12" id="KW-0639">Primosome</keyword>